<proteinExistence type="predicted"/>
<accession>A0A840U4A7</accession>
<comment type="caution">
    <text evidence="2">The sequence shown here is derived from an EMBL/GenBank/DDBJ whole genome shotgun (WGS) entry which is preliminary data.</text>
</comment>
<feature type="domain" description="Nucleotide modification associated" evidence="1">
    <location>
        <begin position="2"/>
        <end position="265"/>
    </location>
</feature>
<keyword evidence="3" id="KW-1185">Reference proteome</keyword>
<dbReference type="Proteomes" id="UP000591735">
    <property type="component" value="Unassembled WGS sequence"/>
</dbReference>
<organism evidence="2 3">
    <name type="scientific">Marinobacter oulmenensis</name>
    <dbReference type="NCBI Taxonomy" id="643747"/>
    <lineage>
        <taxon>Bacteria</taxon>
        <taxon>Pseudomonadati</taxon>
        <taxon>Pseudomonadota</taxon>
        <taxon>Gammaproteobacteria</taxon>
        <taxon>Pseudomonadales</taxon>
        <taxon>Marinobacteraceae</taxon>
        <taxon>Marinobacter</taxon>
    </lineage>
</organism>
<evidence type="ECO:0000313" key="2">
    <source>
        <dbReference type="EMBL" id="MBB5319959.1"/>
    </source>
</evidence>
<evidence type="ECO:0000313" key="3">
    <source>
        <dbReference type="Proteomes" id="UP000591735"/>
    </source>
</evidence>
<evidence type="ECO:0000259" key="1">
    <source>
        <dbReference type="Pfam" id="PF18754"/>
    </source>
</evidence>
<protein>
    <recommendedName>
        <fullName evidence="1">Nucleotide modification associated domain-containing protein</fullName>
    </recommendedName>
</protein>
<dbReference type="EMBL" id="JACHFE010000001">
    <property type="protein sequence ID" value="MBB5319959.1"/>
    <property type="molecule type" value="Genomic_DNA"/>
</dbReference>
<gene>
    <name evidence="2" type="ORF">HNR38_000427</name>
</gene>
<dbReference type="InterPro" id="IPR041135">
    <property type="entry name" value="Nmad3"/>
</dbReference>
<dbReference type="RefSeq" id="WP_183699286.1">
    <property type="nucleotide sequence ID" value="NZ_JACHFE010000001.1"/>
</dbReference>
<dbReference type="AlphaFoldDB" id="A0A840U4A7"/>
<reference evidence="2 3" key="1">
    <citation type="submission" date="2020-08" db="EMBL/GenBank/DDBJ databases">
        <title>Genomic Encyclopedia of Type Strains, Phase IV (KMG-IV): sequencing the most valuable type-strain genomes for metagenomic binning, comparative biology and taxonomic classification.</title>
        <authorList>
            <person name="Goeker M."/>
        </authorList>
    </citation>
    <scope>NUCLEOTIDE SEQUENCE [LARGE SCALE GENOMIC DNA]</scope>
    <source>
        <strain evidence="2 3">DSM 22359</strain>
    </source>
</reference>
<dbReference type="Pfam" id="PF18754">
    <property type="entry name" value="Nmad3"/>
    <property type="match status" value="1"/>
</dbReference>
<sequence length="283" mass="31212">MKLILSRKGFDSASGGCPNPVFPDGRCLALPIPDPQSPIRYSQIRHQGASLGRLVAQLTGQPAFSRRGAHLDPDLLADALPRQAGWRPLLGQHSSAQAHLANHGVAEGDLFLFFALFQPVEPFRGRWRFVPGSQAFHSLWGWLQVAEVWPLDGTRSVPAWAAYHPHLHGDRSRHNCLYVGRDRLALPGRQTNLPGAGILSTLTGAHRLTEPGATRVTDWRLPAAFLPGTGRVPLSYHHKPERWSETHDGWCRLRSAARGQEFVLDLDDYPAVIDWLASPGLLG</sequence>
<name>A0A840U4A7_9GAMM</name>